<feature type="region of interest" description="Disordered" evidence="1">
    <location>
        <begin position="1"/>
        <end position="20"/>
    </location>
</feature>
<dbReference type="RefSeq" id="WP_208269312.1">
    <property type="nucleotide sequence ID" value="NZ_BAAAGM010000038.1"/>
</dbReference>
<evidence type="ECO:0000256" key="1">
    <source>
        <dbReference type="SAM" id="MobiDB-lite"/>
    </source>
</evidence>
<feature type="compositionally biased region" description="Polar residues" evidence="1">
    <location>
        <begin position="1"/>
        <end position="15"/>
    </location>
</feature>
<proteinExistence type="predicted"/>
<reference evidence="2 3" key="1">
    <citation type="submission" date="2021-03" db="EMBL/GenBank/DDBJ databases">
        <authorList>
            <person name="Kanchanasin P."/>
            <person name="Saeng-In P."/>
            <person name="Phongsopitanun W."/>
            <person name="Yuki M."/>
            <person name="Kudo T."/>
            <person name="Ohkuma M."/>
            <person name="Tanasupawat S."/>
        </authorList>
    </citation>
    <scope>NUCLEOTIDE SEQUENCE [LARGE SCALE GENOMIC DNA]</scope>
    <source>
        <strain evidence="2 3">L46</strain>
    </source>
</reference>
<sequence>MRTPPSLSAQRSTDASGGRLHTAFSEVMAGRARMTGRTSASDESVPMILDLDVRLPELLHPFTDAHARLSGRVRVQGLADDPVAVGDLHIAPLARRRVRYRMDFTALDGRRLHLDGWKSVSLARPLRSMTTLPVTITDQDGAVVAEALLRFDLRGRLWPMLRSLRVLRETAPSDAARELRPRWSGERGRLEVWYTTLTDPRTGTGVWIHHELVAPHDGAAPYLHGWAAVFPPGGPPHLARFGPEEWRPGAGEDGVLQAASASLTTSRLDGRAGDIEWELAVTPGSGPLFTFPRWAWNSGLLPAAQIVPHCGAAFTGSVRHGGELLQLSGAPGATAHIYGHGNAHRWAWLHADLGGGDVAEIVTAVSTRPGLRRLPPLPFVRLRIDGRDWPQGDTLLAATRLRSRIGLPTWRVWGRVGDHRLRVEVTQPPAETVDVGYTDPDGATAVCHNTERATADIRLERRRNGRWEPYRSWRLDGTAHAEVGLRD</sequence>
<evidence type="ECO:0000313" key="2">
    <source>
        <dbReference type="EMBL" id="MBO2440957.1"/>
    </source>
</evidence>
<comment type="caution">
    <text evidence="2">The sequence shown here is derived from an EMBL/GenBank/DDBJ whole genome shotgun (WGS) entry which is preliminary data.</text>
</comment>
<organism evidence="2 3">
    <name type="scientific">Actinomadura nitritigenes</name>
    <dbReference type="NCBI Taxonomy" id="134602"/>
    <lineage>
        <taxon>Bacteria</taxon>
        <taxon>Bacillati</taxon>
        <taxon>Actinomycetota</taxon>
        <taxon>Actinomycetes</taxon>
        <taxon>Streptosporangiales</taxon>
        <taxon>Thermomonosporaceae</taxon>
        <taxon>Actinomadura</taxon>
    </lineage>
</organism>
<accession>A0ABS3R4K2</accession>
<dbReference type="EMBL" id="JAGEOK010000016">
    <property type="protein sequence ID" value="MBO2440957.1"/>
    <property type="molecule type" value="Genomic_DNA"/>
</dbReference>
<keyword evidence="3" id="KW-1185">Reference proteome</keyword>
<protein>
    <submittedName>
        <fullName evidence="2">Uncharacterized protein</fullName>
    </submittedName>
</protein>
<name>A0ABS3R4K2_9ACTN</name>
<evidence type="ECO:0000313" key="3">
    <source>
        <dbReference type="Proteomes" id="UP000666915"/>
    </source>
</evidence>
<gene>
    <name evidence="2" type="ORF">J4557_25870</name>
</gene>
<dbReference type="Proteomes" id="UP000666915">
    <property type="component" value="Unassembled WGS sequence"/>
</dbReference>